<organism evidence="2 3">
    <name type="scientific">Magallana gigas</name>
    <name type="common">Pacific oyster</name>
    <name type="synonym">Crassostrea gigas</name>
    <dbReference type="NCBI Taxonomy" id="29159"/>
    <lineage>
        <taxon>Eukaryota</taxon>
        <taxon>Metazoa</taxon>
        <taxon>Spiralia</taxon>
        <taxon>Lophotrochozoa</taxon>
        <taxon>Mollusca</taxon>
        <taxon>Bivalvia</taxon>
        <taxon>Autobranchia</taxon>
        <taxon>Pteriomorphia</taxon>
        <taxon>Ostreida</taxon>
        <taxon>Ostreoidea</taxon>
        <taxon>Ostreidae</taxon>
        <taxon>Magallana</taxon>
    </lineage>
</organism>
<dbReference type="EnsemblMetazoa" id="G18187.1">
    <property type="protein sequence ID" value="G18187.1:cds"/>
    <property type="gene ID" value="G18187"/>
</dbReference>
<dbReference type="Proteomes" id="UP000005408">
    <property type="component" value="Unassembled WGS sequence"/>
</dbReference>
<dbReference type="OrthoDB" id="6053490at2759"/>
<evidence type="ECO:0000313" key="3">
    <source>
        <dbReference type="Proteomes" id="UP000005408"/>
    </source>
</evidence>
<evidence type="ECO:0000256" key="1">
    <source>
        <dbReference type="SAM" id="SignalP"/>
    </source>
</evidence>
<evidence type="ECO:0000313" key="2">
    <source>
        <dbReference type="EnsemblMetazoa" id="G18187.1:cds"/>
    </source>
</evidence>
<proteinExistence type="predicted"/>
<protein>
    <submittedName>
        <fullName evidence="2">Uncharacterized protein</fullName>
    </submittedName>
</protein>
<sequence length="180" mass="20769">MKAFTFLMLSFRLIITVVNSTDLKVVDGECVYSKIDQITSAKINQTTQICCRRSGVHARYQEEMEIDCCGEGIYKPQIELCCNEQVYVKDLQTNCDCKCGKSTFEKDENKIKSGAAKGYSPRAHQNRWKELNSLEKRCRKKYPRNSKILFCIWKLRTTKSKNSKHILISILSGSSFFIRV</sequence>
<accession>A0A8W8JAZ5</accession>
<feature type="chain" id="PRO_5036463415" evidence="1">
    <location>
        <begin position="21"/>
        <end position="180"/>
    </location>
</feature>
<name>A0A8W8JAZ5_MAGGI</name>
<reference evidence="2" key="1">
    <citation type="submission" date="2022-08" db="UniProtKB">
        <authorList>
            <consortium name="EnsemblMetazoa"/>
        </authorList>
    </citation>
    <scope>IDENTIFICATION</scope>
    <source>
        <strain evidence="2">05x7-T-G4-1.051#20</strain>
    </source>
</reference>
<keyword evidence="1" id="KW-0732">Signal</keyword>
<keyword evidence="3" id="KW-1185">Reference proteome</keyword>
<feature type="signal peptide" evidence="1">
    <location>
        <begin position="1"/>
        <end position="20"/>
    </location>
</feature>
<dbReference type="AlphaFoldDB" id="A0A8W8JAZ5"/>